<evidence type="ECO:0000313" key="5">
    <source>
        <dbReference type="EMBL" id="KAJ8611980.1"/>
    </source>
</evidence>
<dbReference type="Gene3D" id="2.170.120.12">
    <property type="entry name" value="DNA-directed RNA polymerase, insert domain"/>
    <property type="match status" value="1"/>
</dbReference>
<comment type="caution">
    <text evidence="5">The sequence shown here is derived from an EMBL/GenBank/DDBJ whole genome shotgun (WGS) entry which is preliminary data.</text>
</comment>
<gene>
    <name evidence="5" type="ORF">CTAYLR_004377</name>
</gene>
<dbReference type="GO" id="GO:0005736">
    <property type="term" value="C:RNA polymerase I complex"/>
    <property type="evidence" value="ECO:0007669"/>
    <property type="project" value="TreeGrafter"/>
</dbReference>
<dbReference type="InterPro" id="IPR011262">
    <property type="entry name" value="DNA-dir_RNA_pol_insert"/>
</dbReference>
<organism evidence="5 6">
    <name type="scientific">Chrysophaeum taylorii</name>
    <dbReference type="NCBI Taxonomy" id="2483200"/>
    <lineage>
        <taxon>Eukaryota</taxon>
        <taxon>Sar</taxon>
        <taxon>Stramenopiles</taxon>
        <taxon>Ochrophyta</taxon>
        <taxon>Pelagophyceae</taxon>
        <taxon>Pelagomonadales</taxon>
        <taxon>Pelagomonadaceae</taxon>
        <taxon>Chrysophaeum</taxon>
    </lineage>
</organism>
<dbReference type="GO" id="GO:0005666">
    <property type="term" value="C:RNA polymerase III complex"/>
    <property type="evidence" value="ECO:0007669"/>
    <property type="project" value="TreeGrafter"/>
</dbReference>
<dbReference type="Pfam" id="PF01000">
    <property type="entry name" value="RNA_pol_A_bac"/>
    <property type="match status" value="1"/>
</dbReference>
<dbReference type="GO" id="GO:0003899">
    <property type="term" value="F:DNA-directed RNA polymerase activity"/>
    <property type="evidence" value="ECO:0007669"/>
    <property type="project" value="InterPro"/>
</dbReference>
<name>A0AAD7UND4_9STRA</name>
<evidence type="ECO:0000259" key="4">
    <source>
        <dbReference type="SMART" id="SM00662"/>
    </source>
</evidence>
<keyword evidence="6" id="KW-1185">Reference proteome</keyword>
<evidence type="ECO:0000256" key="2">
    <source>
        <dbReference type="ARBA" id="ARBA00023163"/>
    </source>
</evidence>
<dbReference type="Gene3D" id="3.30.1360.10">
    <property type="entry name" value="RNA polymerase, RBP11-like subunit"/>
    <property type="match status" value="1"/>
</dbReference>
<comment type="similarity">
    <text evidence="3">Belongs to the archaeal Rpo3/eukaryotic RPB3 RNA polymerase subunit family.</text>
</comment>
<keyword evidence="1" id="KW-0240">DNA-directed RNA polymerase</keyword>
<dbReference type="InterPro" id="IPR036643">
    <property type="entry name" value="RNApol_insert_sf"/>
</dbReference>
<evidence type="ECO:0000256" key="3">
    <source>
        <dbReference type="ARBA" id="ARBA00025804"/>
    </source>
</evidence>
<dbReference type="InterPro" id="IPR036603">
    <property type="entry name" value="RBP11-like"/>
</dbReference>
<dbReference type="CDD" id="cd07032">
    <property type="entry name" value="RNAP_I_II_AC40"/>
    <property type="match status" value="1"/>
</dbReference>
<keyword evidence="2" id="KW-0804">Transcription</keyword>
<dbReference type="Pfam" id="PF01193">
    <property type="entry name" value="RNA_pol_L"/>
    <property type="match status" value="1"/>
</dbReference>
<dbReference type="SMART" id="SM00662">
    <property type="entry name" value="RPOLD"/>
    <property type="match status" value="1"/>
</dbReference>
<dbReference type="GO" id="GO:0046983">
    <property type="term" value="F:protein dimerization activity"/>
    <property type="evidence" value="ECO:0007669"/>
    <property type="project" value="InterPro"/>
</dbReference>
<accession>A0AAD7UND4</accession>
<evidence type="ECO:0000256" key="1">
    <source>
        <dbReference type="ARBA" id="ARBA00022478"/>
    </source>
</evidence>
<dbReference type="SUPFAM" id="SSF56553">
    <property type="entry name" value="Insert subdomain of RNA polymerase alpha subunit"/>
    <property type="match status" value="1"/>
</dbReference>
<dbReference type="InterPro" id="IPR022842">
    <property type="entry name" value="RNAP_Rpo3/Rpb3/RPAC1"/>
</dbReference>
<proteinExistence type="inferred from homology"/>
<dbReference type="SUPFAM" id="SSF55257">
    <property type="entry name" value="RBP11-like subunits of RNA polymerase"/>
    <property type="match status" value="1"/>
</dbReference>
<dbReference type="AlphaFoldDB" id="A0AAD7UND4"/>
<feature type="domain" description="DNA-directed RNA polymerase RpoA/D/Rpb3-type" evidence="4">
    <location>
        <begin position="48"/>
        <end position="350"/>
    </location>
</feature>
<dbReference type="InterPro" id="IPR011263">
    <property type="entry name" value="DNA-dir_RNA_pol_RpoA/D/Rpb3"/>
</dbReference>
<sequence>MDFFELRETGVHEEFRADEAEEPAGRRSYAEVIAARSRIEVTRSTMEEVEFDLVGVDVSIANALRRIMLAEVPTMAIESVYIEENTGVVQDEVLAHRLGLIPLRVDPNDFEELLDPEDATDVNTIVFGLEVKAPINIVAPNARRRIDDPVEDDEVARRPGGHKHTTVVTTKDLKWLPQGDQETFLPEPARPVHDDILITKLRPGQAIGLEAHGCKGIAKDHAKFSPVATASYRMLPRIDLVKPVEGDRATALKNRCPLDVFDIEDIVSDDGPPASRAVVARPRDCTMCRECIRRIDDVPFGDDMADYVKLKRHADFFLFKVETAGQLAPLRIVHDAIAILKAKCDKWRTELELSGGSLSLD</sequence>
<dbReference type="GO" id="GO:0006351">
    <property type="term" value="P:DNA-templated transcription"/>
    <property type="evidence" value="ECO:0007669"/>
    <property type="project" value="InterPro"/>
</dbReference>
<dbReference type="EMBL" id="JAQMWT010000059">
    <property type="protein sequence ID" value="KAJ8611980.1"/>
    <property type="molecule type" value="Genomic_DNA"/>
</dbReference>
<protein>
    <recommendedName>
        <fullName evidence="4">DNA-directed RNA polymerase RpoA/D/Rpb3-type domain-containing protein</fullName>
    </recommendedName>
</protein>
<reference evidence="5" key="1">
    <citation type="submission" date="2023-01" db="EMBL/GenBank/DDBJ databases">
        <title>Metagenome sequencing of chrysophaentin producing Chrysophaeum taylorii.</title>
        <authorList>
            <person name="Davison J."/>
            <person name="Bewley C."/>
        </authorList>
    </citation>
    <scope>NUCLEOTIDE SEQUENCE</scope>
    <source>
        <strain evidence="5">NIES-1699</strain>
    </source>
</reference>
<evidence type="ECO:0000313" key="6">
    <source>
        <dbReference type="Proteomes" id="UP001230188"/>
    </source>
</evidence>
<dbReference type="PANTHER" id="PTHR11800:SF13">
    <property type="entry name" value="DNA-DIRECTED RNA POLYMERASES I AND III SUBUNIT RPAC1"/>
    <property type="match status" value="1"/>
</dbReference>
<dbReference type="InterPro" id="IPR050518">
    <property type="entry name" value="Rpo3/RPB3_RNA_Pol_subunit"/>
</dbReference>
<dbReference type="Proteomes" id="UP001230188">
    <property type="component" value="Unassembled WGS sequence"/>
</dbReference>
<dbReference type="PANTHER" id="PTHR11800">
    <property type="entry name" value="DNA-DIRECTED RNA POLYMERASE"/>
    <property type="match status" value="1"/>
</dbReference>
<dbReference type="HAMAP" id="MF_00320">
    <property type="entry name" value="RNApol_arch_Rpo3"/>
    <property type="match status" value="1"/>
</dbReference>
<dbReference type="InterPro" id="IPR033901">
    <property type="entry name" value="RNAPI/III_AC40"/>
</dbReference>